<organism evidence="2">
    <name type="scientific">Medicago truncatula</name>
    <name type="common">Barrel medic</name>
    <name type="synonym">Medicago tribuloides</name>
    <dbReference type="NCBI Taxonomy" id="3880"/>
    <lineage>
        <taxon>Eukaryota</taxon>
        <taxon>Viridiplantae</taxon>
        <taxon>Streptophyta</taxon>
        <taxon>Embryophyta</taxon>
        <taxon>Tracheophyta</taxon>
        <taxon>Spermatophyta</taxon>
        <taxon>Magnoliopsida</taxon>
        <taxon>eudicotyledons</taxon>
        <taxon>Gunneridae</taxon>
        <taxon>Pentapetalae</taxon>
        <taxon>rosids</taxon>
        <taxon>fabids</taxon>
        <taxon>Fabales</taxon>
        <taxon>Fabaceae</taxon>
        <taxon>Papilionoideae</taxon>
        <taxon>50 kb inversion clade</taxon>
        <taxon>NPAAA clade</taxon>
        <taxon>Hologalegina</taxon>
        <taxon>IRL clade</taxon>
        <taxon>Trifolieae</taxon>
        <taxon>Medicago</taxon>
    </lineage>
</organism>
<evidence type="ECO:0000313" key="2">
    <source>
        <dbReference type="EMBL" id="RHN78672.1"/>
    </source>
</evidence>
<dbReference type="PANTHER" id="PTHR38926">
    <property type="entry name" value="F-BOX DOMAIN CONTAINING PROTEIN, EXPRESSED"/>
    <property type="match status" value="1"/>
</dbReference>
<dbReference type="InterPro" id="IPR036047">
    <property type="entry name" value="F-box-like_dom_sf"/>
</dbReference>
<dbReference type="AlphaFoldDB" id="A0A396JMS5"/>
<dbReference type="CDD" id="cd22164">
    <property type="entry name" value="F-box_AtSKIP19-like"/>
    <property type="match status" value="1"/>
</dbReference>
<dbReference type="Pfam" id="PF12937">
    <property type="entry name" value="F-box-like"/>
    <property type="match status" value="1"/>
</dbReference>
<protein>
    <submittedName>
        <fullName evidence="2">Putative F-box domain, leucine-rich repeat domain, L domain-containing protein</fullName>
    </submittedName>
</protein>
<dbReference type="PANTHER" id="PTHR38926:SF2">
    <property type="entry name" value="F-BOX_LRR-REPEAT PROTEIN 21-RELATED"/>
    <property type="match status" value="1"/>
</dbReference>
<dbReference type="Gramene" id="rna2309">
    <property type="protein sequence ID" value="RHN78672.1"/>
    <property type="gene ID" value="gene2309"/>
</dbReference>
<dbReference type="SUPFAM" id="SSF81383">
    <property type="entry name" value="F-box domain"/>
    <property type="match status" value="1"/>
</dbReference>
<feature type="domain" description="F-box" evidence="1">
    <location>
        <begin position="20"/>
        <end position="67"/>
    </location>
</feature>
<dbReference type="Gene3D" id="1.20.1280.50">
    <property type="match status" value="1"/>
</dbReference>
<dbReference type="InterPro" id="IPR001810">
    <property type="entry name" value="F-box_dom"/>
</dbReference>
<dbReference type="SUPFAM" id="SSF52047">
    <property type="entry name" value="RNI-like"/>
    <property type="match status" value="1"/>
</dbReference>
<dbReference type="PROSITE" id="PS50181">
    <property type="entry name" value="FBOX"/>
    <property type="match status" value="1"/>
</dbReference>
<dbReference type="Proteomes" id="UP000265566">
    <property type="component" value="Chromosome 1"/>
</dbReference>
<sequence length="288" mass="33092">MMASSSIPPLEVERESTATEPNWLELPRDLTINILQRLDTIEIVTSVCQVCPLWWNICKDPHMWHTISMILCSHYDYWQWLRMDLATICRYSVERSCGQLEGIDIDFSLTDDLFKYISDCASHLRRIRVVTFDAADSLSEKGFIEGIKKLSMIEELEISYPFKLSRNSIEVVGGSCPLLKSLTCMLTSDMKTGKSDDELFAIAKSMPRLRHLKIAGNNLSSDGVLAILNECSLLESLDLGLCFRLDWSERLRKRCYDQIKDFKLPVDYQLMKMTNEISSLRLLTNVLE</sequence>
<reference evidence="2" key="1">
    <citation type="journal article" date="2018" name="Nat. Plants">
        <title>Whole-genome landscape of Medicago truncatula symbiotic genes.</title>
        <authorList>
            <person name="Pecrix Y."/>
            <person name="Gamas P."/>
            <person name="Carrere S."/>
        </authorList>
    </citation>
    <scope>NUCLEOTIDE SEQUENCE</scope>
    <source>
        <tissue evidence="2">Leaves</tissue>
    </source>
</reference>
<comment type="caution">
    <text evidence="2">The sequence shown here is derived from an EMBL/GenBank/DDBJ whole genome shotgun (WGS) entry which is preliminary data.</text>
</comment>
<dbReference type="EMBL" id="PSQE01000001">
    <property type="protein sequence ID" value="RHN78672.1"/>
    <property type="molecule type" value="Genomic_DNA"/>
</dbReference>
<accession>A0A396JMS5</accession>
<gene>
    <name evidence="2" type="ORF">MtrunA17_Chr1g0168491</name>
</gene>
<dbReference type="InterPro" id="IPR032675">
    <property type="entry name" value="LRR_dom_sf"/>
</dbReference>
<dbReference type="Gene3D" id="3.80.10.10">
    <property type="entry name" value="Ribonuclease Inhibitor"/>
    <property type="match status" value="1"/>
</dbReference>
<evidence type="ECO:0000259" key="1">
    <source>
        <dbReference type="PROSITE" id="PS50181"/>
    </source>
</evidence>
<proteinExistence type="predicted"/>
<name>A0A396JMS5_MEDTR</name>